<protein>
    <recommendedName>
        <fullName evidence="1">Fatty acyl-CoA reductase</fullName>
        <ecNumber evidence="1">1.2.1.84</ecNumber>
    </recommendedName>
</protein>
<dbReference type="Gene3D" id="3.40.50.720">
    <property type="entry name" value="NAD(P)-binding Rossmann-like Domain"/>
    <property type="match status" value="1"/>
</dbReference>
<dbReference type="InterPro" id="IPR036291">
    <property type="entry name" value="NAD(P)-bd_dom_sf"/>
</dbReference>
<dbReference type="EC" id="1.2.1.84" evidence="1"/>
<dbReference type="EMBL" id="AGSI01000001">
    <property type="protein sequence ID" value="EIE27188.1"/>
    <property type="molecule type" value="Genomic_DNA"/>
</dbReference>
<dbReference type="Pfam" id="PF07993">
    <property type="entry name" value="NAD_binding_4"/>
    <property type="match status" value="1"/>
</dbReference>
<reference evidence="4 5" key="1">
    <citation type="journal article" date="2012" name="Genome Biol.">
        <title>The genome of the polar eukaryotic microalga coccomyxa subellipsoidea reveals traits of cold adaptation.</title>
        <authorList>
            <person name="Blanc G."/>
            <person name="Agarkova I."/>
            <person name="Grimwood J."/>
            <person name="Kuo A."/>
            <person name="Brueggeman A."/>
            <person name="Dunigan D."/>
            <person name="Gurnon J."/>
            <person name="Ladunga I."/>
            <person name="Lindquist E."/>
            <person name="Lucas S."/>
            <person name="Pangilinan J."/>
            <person name="Proschold T."/>
            <person name="Salamov A."/>
            <person name="Schmutz J."/>
            <person name="Weeks D."/>
            <person name="Yamada T."/>
            <person name="Claverie J.M."/>
            <person name="Grigoriev I."/>
            <person name="Van Etten J."/>
            <person name="Lomsadze A."/>
            <person name="Borodovsky M."/>
        </authorList>
    </citation>
    <scope>NUCLEOTIDE SEQUENCE [LARGE SCALE GENOMIC DNA]</scope>
    <source>
        <strain evidence="4 5">C-169</strain>
    </source>
</reference>
<gene>
    <name evidence="4" type="ORF">COCSUDRAFT_55211</name>
</gene>
<evidence type="ECO:0000256" key="2">
    <source>
        <dbReference type="SAM" id="MobiDB-lite"/>
    </source>
</evidence>
<proteinExistence type="inferred from homology"/>
<organism evidence="4 5">
    <name type="scientific">Coccomyxa subellipsoidea (strain C-169)</name>
    <name type="common">Green microalga</name>
    <dbReference type="NCBI Taxonomy" id="574566"/>
    <lineage>
        <taxon>Eukaryota</taxon>
        <taxon>Viridiplantae</taxon>
        <taxon>Chlorophyta</taxon>
        <taxon>core chlorophytes</taxon>
        <taxon>Trebouxiophyceae</taxon>
        <taxon>Trebouxiophyceae incertae sedis</taxon>
        <taxon>Coccomyxaceae</taxon>
        <taxon>Coccomyxa</taxon>
        <taxon>Coccomyxa subellipsoidea</taxon>
    </lineage>
</organism>
<name>I0Z969_COCSC</name>
<dbReference type="GeneID" id="17045203"/>
<feature type="compositionally biased region" description="Basic and acidic residues" evidence="2">
    <location>
        <begin position="1"/>
        <end position="12"/>
    </location>
</feature>
<accession>I0Z969</accession>
<dbReference type="AlphaFoldDB" id="I0Z969"/>
<dbReference type="GO" id="GO:0102965">
    <property type="term" value="F:alcohol-forming long-chain fatty acyl-CoA reductase activity"/>
    <property type="evidence" value="ECO:0007669"/>
    <property type="project" value="UniProtKB-EC"/>
</dbReference>
<keyword evidence="1" id="KW-0443">Lipid metabolism</keyword>
<dbReference type="PANTHER" id="PTHR11011:SF45">
    <property type="entry name" value="FATTY ACYL-COA REDUCTASE CG8306-RELATED"/>
    <property type="match status" value="1"/>
</dbReference>
<comment type="similarity">
    <text evidence="1">Belongs to the fatty acyl-CoA reductase family.</text>
</comment>
<dbReference type="GO" id="GO:0080019">
    <property type="term" value="F:alcohol-forming very long-chain fatty acyl-CoA reductase activity"/>
    <property type="evidence" value="ECO:0007669"/>
    <property type="project" value="InterPro"/>
</dbReference>
<dbReference type="GO" id="GO:0035336">
    <property type="term" value="P:long-chain fatty-acyl-CoA metabolic process"/>
    <property type="evidence" value="ECO:0007669"/>
    <property type="project" value="TreeGrafter"/>
</dbReference>
<keyword evidence="1" id="KW-0560">Oxidoreductase</keyword>
<dbReference type="STRING" id="574566.I0Z969"/>
<dbReference type="KEGG" id="csl:COCSUDRAFT_55211"/>
<keyword evidence="5" id="KW-1185">Reference proteome</keyword>
<comment type="function">
    <text evidence="1">Catalyzes the reduction of fatty acyl-CoA to fatty alcohols.</text>
</comment>
<dbReference type="Proteomes" id="UP000007264">
    <property type="component" value="Unassembled WGS sequence"/>
</dbReference>
<dbReference type="eggNOG" id="KOG1221">
    <property type="taxonomic scope" value="Eukaryota"/>
</dbReference>
<evidence type="ECO:0000259" key="3">
    <source>
        <dbReference type="Pfam" id="PF07993"/>
    </source>
</evidence>
<dbReference type="SUPFAM" id="SSF51735">
    <property type="entry name" value="NAD(P)-binding Rossmann-fold domains"/>
    <property type="match status" value="1"/>
</dbReference>
<evidence type="ECO:0000313" key="4">
    <source>
        <dbReference type="EMBL" id="EIE27188.1"/>
    </source>
</evidence>
<keyword evidence="1" id="KW-0521">NADP</keyword>
<feature type="domain" description="Thioester reductase (TE)" evidence="3">
    <location>
        <begin position="44"/>
        <end position="337"/>
    </location>
</feature>
<dbReference type="RefSeq" id="XP_005651732.1">
    <property type="nucleotide sequence ID" value="XM_005651675.1"/>
</dbReference>
<dbReference type="InterPro" id="IPR013120">
    <property type="entry name" value="FAR_NAD-bd"/>
</dbReference>
<feature type="region of interest" description="Disordered" evidence="2">
    <location>
        <begin position="1"/>
        <end position="20"/>
    </location>
</feature>
<dbReference type="OrthoDB" id="1679203at2759"/>
<keyword evidence="1" id="KW-0444">Lipid biosynthesis</keyword>
<dbReference type="PANTHER" id="PTHR11011">
    <property type="entry name" value="MALE STERILITY PROTEIN 2-RELATED"/>
    <property type="match status" value="1"/>
</dbReference>
<comment type="caution">
    <text evidence="4">The sequence shown here is derived from an EMBL/GenBank/DDBJ whole genome shotgun (WGS) entry which is preliminary data.</text>
</comment>
<comment type="catalytic activity">
    <reaction evidence="1">
        <text>a long-chain fatty acyl-CoA + 2 NADPH + 2 H(+) = a long-chain primary fatty alcohol + 2 NADP(+) + CoA</text>
        <dbReference type="Rhea" id="RHEA:52716"/>
        <dbReference type="ChEBI" id="CHEBI:15378"/>
        <dbReference type="ChEBI" id="CHEBI:57287"/>
        <dbReference type="ChEBI" id="CHEBI:57783"/>
        <dbReference type="ChEBI" id="CHEBI:58349"/>
        <dbReference type="ChEBI" id="CHEBI:77396"/>
        <dbReference type="ChEBI" id="CHEBI:83139"/>
        <dbReference type="EC" id="1.2.1.84"/>
    </reaction>
</comment>
<evidence type="ECO:0000313" key="5">
    <source>
        <dbReference type="Proteomes" id="UP000007264"/>
    </source>
</evidence>
<sequence length="505" mass="55425">MQIAKEATDRDGIVAPPCTKQPADAVHQSVSVRSAFSGATVFMTGALGFVGSVTLEQLLRTCPDVRKVILLVRSKKGQSGEQRLDHLLHKRPLFQSMWKDGRLPDAVRAKLEVLEGDISKADCGLSQRQLARLCAEVDWVVHSAASISFFDHVHSLLDQNYLATKRVAELAEGMPRLRGFVHVSTAYVNAHHGRGSHIEEDIYPLYLSNGQAIRHNSLAAELAALPHAKAERKAQALLREVGLPNCYTLTKHMAESLLADAHAAGRMRVAIVRPSVIGCIACAPLPGYFGNAAGVTSAILAFASGAPIPFVLRHGSLCVHDPQNVFDCIPCDVVASVVLLSAAALHAGPSEAKALILHAASSTTNAVKYCDLFESTVLPYWQSHPPRHRLTSKPYKSIWDKNSRLRLRQGLRLRSIAVGLRLAGRPALADRLLSGWKVWKLYNTSSMDFHLFFCYANVERLHGGLDAAESALFKPLWQAPGDEWEKYMLVYMAAIRDKFYPAPKQ</sequence>
<dbReference type="InterPro" id="IPR026055">
    <property type="entry name" value="FAR"/>
</dbReference>
<evidence type="ECO:0000256" key="1">
    <source>
        <dbReference type="RuleBase" id="RU363097"/>
    </source>
</evidence>